<dbReference type="Proteomes" id="UP000287166">
    <property type="component" value="Unassembled WGS sequence"/>
</dbReference>
<feature type="compositionally biased region" description="Polar residues" evidence="1">
    <location>
        <begin position="240"/>
        <end position="250"/>
    </location>
</feature>
<evidence type="ECO:0000313" key="2">
    <source>
        <dbReference type="EMBL" id="GBE90022.1"/>
    </source>
</evidence>
<evidence type="ECO:0000256" key="1">
    <source>
        <dbReference type="SAM" id="MobiDB-lite"/>
    </source>
</evidence>
<feature type="region of interest" description="Disordered" evidence="1">
    <location>
        <begin position="323"/>
        <end position="385"/>
    </location>
</feature>
<accession>A0A401H6H6</accession>
<keyword evidence="3" id="KW-1185">Reference proteome</keyword>
<evidence type="ECO:0000313" key="3">
    <source>
        <dbReference type="Proteomes" id="UP000287166"/>
    </source>
</evidence>
<dbReference type="GeneID" id="38786939"/>
<dbReference type="EMBL" id="BFAD01000018">
    <property type="protein sequence ID" value="GBE90022.1"/>
    <property type="molecule type" value="Genomic_DNA"/>
</dbReference>
<feature type="compositionally biased region" description="Polar residues" evidence="1">
    <location>
        <begin position="259"/>
        <end position="274"/>
    </location>
</feature>
<protein>
    <submittedName>
        <fullName evidence="2">Uncharacterized protein</fullName>
    </submittedName>
</protein>
<sequence>MEGEPSTEEPQAGPSSSTSSRPSPSDDEGEHDLLSDVSPRGPVQLPPSPMPSDDSSALTSVHYTAARDSDSGTSGRSNPAPAIPDPSPSHVCSPVSVNATVTWELAPALWQFDVLLAPFQFDLDLQPLSLNDTLLRMQWDDANKLTGAFNLTFSAHAAVPFSLDSSSETSLGVPLRASSSNMHTSSPSPSVSVLSARSPSALSPSALSPHVPSPPTPSPSVPSLPAPSHSMPSPLIPSRSAPSLTLTPSGPSMPISSVCAPSTSMPSLPRSSASGVPAPSVLVCPEPVDVSLSALTSVSSSTCGCCRVPQKQHVHEIPVAMEASPAASEGPSATRSSHPARTRVAPKQADVYWSRSGKQQPIVATGQDTEVPARGGKRSAGRQCR</sequence>
<feature type="compositionally biased region" description="Low complexity" evidence="1">
    <location>
        <begin position="185"/>
        <end position="210"/>
    </location>
</feature>
<gene>
    <name evidence="2" type="ORF">SCP_1800440</name>
</gene>
<dbReference type="InParanoid" id="A0A401H6H6"/>
<dbReference type="AlphaFoldDB" id="A0A401H6H6"/>
<feature type="compositionally biased region" description="Low complexity" evidence="1">
    <location>
        <begin position="14"/>
        <end position="23"/>
    </location>
</feature>
<feature type="compositionally biased region" description="Basic residues" evidence="1">
    <location>
        <begin position="375"/>
        <end position="385"/>
    </location>
</feature>
<feature type="compositionally biased region" description="Low complexity" evidence="1">
    <location>
        <begin position="323"/>
        <end position="333"/>
    </location>
</feature>
<comment type="caution">
    <text evidence="2">The sequence shown here is derived from an EMBL/GenBank/DDBJ whole genome shotgun (WGS) entry which is preliminary data.</text>
</comment>
<dbReference type="RefSeq" id="XP_027620935.1">
    <property type="nucleotide sequence ID" value="XM_027765134.1"/>
</dbReference>
<organism evidence="2 3">
    <name type="scientific">Sparassis crispa</name>
    <dbReference type="NCBI Taxonomy" id="139825"/>
    <lineage>
        <taxon>Eukaryota</taxon>
        <taxon>Fungi</taxon>
        <taxon>Dikarya</taxon>
        <taxon>Basidiomycota</taxon>
        <taxon>Agaricomycotina</taxon>
        <taxon>Agaricomycetes</taxon>
        <taxon>Polyporales</taxon>
        <taxon>Sparassidaceae</taxon>
        <taxon>Sparassis</taxon>
    </lineage>
</organism>
<proteinExistence type="predicted"/>
<feature type="compositionally biased region" description="Pro residues" evidence="1">
    <location>
        <begin position="211"/>
        <end position="225"/>
    </location>
</feature>
<feature type="region of interest" description="Disordered" evidence="1">
    <location>
        <begin position="174"/>
        <end position="277"/>
    </location>
</feature>
<name>A0A401H6H6_9APHY</name>
<reference evidence="2 3" key="1">
    <citation type="journal article" date="2018" name="Sci. Rep.">
        <title>Genome sequence of the cauliflower mushroom Sparassis crispa (Hanabiratake) and its association with beneficial usage.</title>
        <authorList>
            <person name="Kiyama R."/>
            <person name="Furutani Y."/>
            <person name="Kawaguchi K."/>
            <person name="Nakanishi T."/>
        </authorList>
    </citation>
    <scope>NUCLEOTIDE SEQUENCE [LARGE SCALE GENOMIC DNA]</scope>
</reference>
<feature type="region of interest" description="Disordered" evidence="1">
    <location>
        <begin position="1"/>
        <end position="90"/>
    </location>
</feature>